<evidence type="ECO:0000313" key="3">
    <source>
        <dbReference type="Proteomes" id="UP001054902"/>
    </source>
</evidence>
<feature type="transmembrane region" description="Helical" evidence="1">
    <location>
        <begin position="305"/>
        <end position="324"/>
    </location>
</feature>
<evidence type="ECO:0000313" key="2">
    <source>
        <dbReference type="EMBL" id="GFH59667.1"/>
    </source>
</evidence>
<comment type="caution">
    <text evidence="2">The sequence shown here is derived from an EMBL/GenBank/DDBJ whole genome shotgun (WGS) entry which is preliminary data.</text>
</comment>
<proteinExistence type="predicted"/>
<keyword evidence="1" id="KW-1133">Transmembrane helix</keyword>
<gene>
    <name evidence="2" type="ORF">CTEN210_16143</name>
</gene>
<dbReference type="EMBL" id="BLLK01000069">
    <property type="protein sequence ID" value="GFH59667.1"/>
    <property type="molecule type" value="Genomic_DNA"/>
</dbReference>
<feature type="transmembrane region" description="Helical" evidence="1">
    <location>
        <begin position="330"/>
        <end position="350"/>
    </location>
</feature>
<sequence length="376" mass="42664">MCNTSSQSISSDYMHLSDRNTKVNGTSSPNLKQSHSCNSHDLWYKTLPSPLLILFWSVLTYISKEFSLFLPRFQSHAGAKTFISAAYVYDEDETKFDNTFLTYGTDYGIGIIMMYAVYKCLSAASPNDVSTSFSKALRIKSALLFFSYALSVFAGGYAHYTFHGVEALNTLEFRIWWTICVGSVTFAGGIMGSCGNEIIRHFSMLQQDKRYIRFHVPYVHDILWMIYGGFLTYVCAMGEISYKRPACDIFVAGTSQFVPTAYVVLSVMSIRWEDASHLIEGKLTVDIQEPSLSKYDQAVRYVRKIVRNVCYIGFFLNAPLLPSYPCYVQYTSLSLGVVNAILHLNLTFAWSMQAWSLRKFCLALNLVSDKMDEKQH</sequence>
<feature type="transmembrane region" description="Helical" evidence="1">
    <location>
        <begin position="174"/>
        <end position="194"/>
    </location>
</feature>
<dbReference type="AlphaFoldDB" id="A0AAD3D845"/>
<accession>A0AAD3D845</accession>
<feature type="transmembrane region" description="Helical" evidence="1">
    <location>
        <begin position="142"/>
        <end position="162"/>
    </location>
</feature>
<reference evidence="2 3" key="1">
    <citation type="journal article" date="2021" name="Sci. Rep.">
        <title>The genome of the diatom Chaetoceros tenuissimus carries an ancient integrated fragment of an extant virus.</title>
        <authorList>
            <person name="Hongo Y."/>
            <person name="Kimura K."/>
            <person name="Takaki Y."/>
            <person name="Yoshida Y."/>
            <person name="Baba S."/>
            <person name="Kobayashi G."/>
            <person name="Nagasaki K."/>
            <person name="Hano T."/>
            <person name="Tomaru Y."/>
        </authorList>
    </citation>
    <scope>NUCLEOTIDE SEQUENCE [LARGE SCALE GENOMIC DNA]</scope>
    <source>
        <strain evidence="2 3">NIES-3715</strain>
    </source>
</reference>
<dbReference type="Proteomes" id="UP001054902">
    <property type="component" value="Unassembled WGS sequence"/>
</dbReference>
<name>A0AAD3D845_9STRA</name>
<keyword evidence="1" id="KW-0472">Membrane</keyword>
<organism evidence="2 3">
    <name type="scientific">Chaetoceros tenuissimus</name>
    <dbReference type="NCBI Taxonomy" id="426638"/>
    <lineage>
        <taxon>Eukaryota</taxon>
        <taxon>Sar</taxon>
        <taxon>Stramenopiles</taxon>
        <taxon>Ochrophyta</taxon>
        <taxon>Bacillariophyta</taxon>
        <taxon>Coscinodiscophyceae</taxon>
        <taxon>Chaetocerotophycidae</taxon>
        <taxon>Chaetocerotales</taxon>
        <taxon>Chaetocerotaceae</taxon>
        <taxon>Chaetoceros</taxon>
    </lineage>
</organism>
<keyword evidence="1" id="KW-0812">Transmembrane</keyword>
<evidence type="ECO:0000256" key="1">
    <source>
        <dbReference type="SAM" id="Phobius"/>
    </source>
</evidence>
<keyword evidence="3" id="KW-1185">Reference proteome</keyword>
<protein>
    <submittedName>
        <fullName evidence="2">Uncharacterized protein</fullName>
    </submittedName>
</protein>